<proteinExistence type="predicted"/>
<gene>
    <name evidence="1" type="ORF">RRG08_019864</name>
</gene>
<dbReference type="AlphaFoldDB" id="A0AAE1ADD2"/>
<evidence type="ECO:0000313" key="1">
    <source>
        <dbReference type="EMBL" id="KAK3785855.1"/>
    </source>
</evidence>
<reference evidence="1" key="1">
    <citation type="journal article" date="2023" name="G3 (Bethesda)">
        <title>A reference genome for the long-term kleptoplast-retaining sea slug Elysia crispata morphotype clarki.</title>
        <authorList>
            <person name="Eastman K.E."/>
            <person name="Pendleton A.L."/>
            <person name="Shaikh M.A."/>
            <person name="Suttiyut T."/>
            <person name="Ogas R."/>
            <person name="Tomko P."/>
            <person name="Gavelis G."/>
            <person name="Widhalm J.R."/>
            <person name="Wisecaver J.H."/>
        </authorList>
    </citation>
    <scope>NUCLEOTIDE SEQUENCE</scope>
    <source>
        <strain evidence="1">ECLA1</strain>
    </source>
</reference>
<evidence type="ECO:0000313" key="2">
    <source>
        <dbReference type="Proteomes" id="UP001283361"/>
    </source>
</evidence>
<comment type="caution">
    <text evidence="1">The sequence shown here is derived from an EMBL/GenBank/DDBJ whole genome shotgun (WGS) entry which is preliminary data.</text>
</comment>
<name>A0AAE1ADD2_9GAST</name>
<organism evidence="1 2">
    <name type="scientific">Elysia crispata</name>
    <name type="common">lettuce slug</name>
    <dbReference type="NCBI Taxonomy" id="231223"/>
    <lineage>
        <taxon>Eukaryota</taxon>
        <taxon>Metazoa</taxon>
        <taxon>Spiralia</taxon>
        <taxon>Lophotrochozoa</taxon>
        <taxon>Mollusca</taxon>
        <taxon>Gastropoda</taxon>
        <taxon>Heterobranchia</taxon>
        <taxon>Euthyneura</taxon>
        <taxon>Panpulmonata</taxon>
        <taxon>Sacoglossa</taxon>
        <taxon>Placobranchoidea</taxon>
        <taxon>Plakobranchidae</taxon>
        <taxon>Elysia</taxon>
    </lineage>
</organism>
<dbReference type="Proteomes" id="UP001283361">
    <property type="component" value="Unassembled WGS sequence"/>
</dbReference>
<keyword evidence="2" id="KW-1185">Reference proteome</keyword>
<dbReference type="EMBL" id="JAWDGP010002054">
    <property type="protein sequence ID" value="KAK3785855.1"/>
    <property type="molecule type" value="Genomic_DNA"/>
</dbReference>
<accession>A0AAE1ADD2</accession>
<feature type="non-terminal residue" evidence="1">
    <location>
        <position position="1"/>
    </location>
</feature>
<protein>
    <submittedName>
        <fullName evidence="1">Uncharacterized protein</fullName>
    </submittedName>
</protein>
<sequence>RRKDEPPAVEEFGIKLGELPQYTAEAGATGELSWQKERPVGEWEKRAPSDRVGRDINQYGWGGITASGSNLLDSRFPDRVSPYPRHAVSDGGDQTPSPCNCVRLSTTYGGCRTREVPDPRLNRVRVSPCFTKSLKSVVSQG</sequence>